<comment type="caution">
    <text evidence="3">The sequence shown here is derived from an EMBL/GenBank/DDBJ whole genome shotgun (WGS) entry which is preliminary data.</text>
</comment>
<evidence type="ECO:0000313" key="3">
    <source>
        <dbReference type="EMBL" id="EXJ78993.1"/>
    </source>
</evidence>
<evidence type="ECO:0000256" key="2">
    <source>
        <dbReference type="SAM" id="SignalP"/>
    </source>
</evidence>
<feature type="region of interest" description="Disordered" evidence="1">
    <location>
        <begin position="20"/>
        <end position="144"/>
    </location>
</feature>
<proteinExistence type="predicted"/>
<dbReference type="EMBL" id="AMGY01000008">
    <property type="protein sequence ID" value="EXJ78993.1"/>
    <property type="molecule type" value="Genomic_DNA"/>
</dbReference>
<accession>W9XFK0</accession>
<feature type="compositionally biased region" description="Gly residues" evidence="1">
    <location>
        <begin position="68"/>
        <end position="84"/>
    </location>
</feature>
<dbReference type="RefSeq" id="XP_007736781.1">
    <property type="nucleotide sequence ID" value="XM_007738591.1"/>
</dbReference>
<evidence type="ECO:0000256" key="1">
    <source>
        <dbReference type="SAM" id="MobiDB-lite"/>
    </source>
</evidence>
<evidence type="ECO:0000313" key="4">
    <source>
        <dbReference type="Proteomes" id="UP000019478"/>
    </source>
</evidence>
<dbReference type="AlphaFoldDB" id="W9XFK0"/>
<keyword evidence="2" id="KW-0732">Signal</keyword>
<dbReference type="Proteomes" id="UP000019478">
    <property type="component" value="Unassembled WGS sequence"/>
</dbReference>
<dbReference type="HOGENOM" id="CLU_1073622_0_0_1"/>
<sequence>MQLTASTVAVILAYTIAQASALPSPPSTTSEAVATPTPPPAPESVPVYYPEEGLYIERRWTPSSNPGQSGGPRGAMGPGQGKGNGMPYQGQGDVQGDNDGDQHPYQGQHNVPGGIGFGPRGSHGPAPDNNEYQGYDYDDDDDDGDVQAARLARRAVNLDFSPEEPSPRRLARRGGIQLKQYKWYDYQTSKPFMGLVTGNPNIRNLNFKQQSRTLGMGLRRRDADADANVALHKKVFYPVARPEVPTRFRAPMGPGNSGPMPDQVDEGDYYYYPYHYEEEN</sequence>
<reference evidence="3 4" key="1">
    <citation type="submission" date="2013-03" db="EMBL/GenBank/DDBJ databases">
        <title>The Genome Sequence of Capronia epimyces CBS 606.96.</title>
        <authorList>
            <consortium name="The Broad Institute Genomics Platform"/>
            <person name="Cuomo C."/>
            <person name="de Hoog S."/>
            <person name="Gorbushina A."/>
            <person name="Walker B."/>
            <person name="Young S.K."/>
            <person name="Zeng Q."/>
            <person name="Gargeya S."/>
            <person name="Fitzgerald M."/>
            <person name="Haas B."/>
            <person name="Abouelleil A."/>
            <person name="Allen A.W."/>
            <person name="Alvarado L."/>
            <person name="Arachchi H.M."/>
            <person name="Berlin A.M."/>
            <person name="Chapman S.B."/>
            <person name="Gainer-Dewar J."/>
            <person name="Goldberg J."/>
            <person name="Griggs A."/>
            <person name="Gujja S."/>
            <person name="Hansen M."/>
            <person name="Howarth C."/>
            <person name="Imamovic A."/>
            <person name="Ireland A."/>
            <person name="Larimer J."/>
            <person name="McCowan C."/>
            <person name="Murphy C."/>
            <person name="Pearson M."/>
            <person name="Poon T.W."/>
            <person name="Priest M."/>
            <person name="Roberts A."/>
            <person name="Saif S."/>
            <person name="Shea T."/>
            <person name="Sisk P."/>
            <person name="Sykes S."/>
            <person name="Wortman J."/>
            <person name="Nusbaum C."/>
            <person name="Birren B."/>
        </authorList>
    </citation>
    <scope>NUCLEOTIDE SEQUENCE [LARGE SCALE GENOMIC DNA]</scope>
    <source>
        <strain evidence="3 4">CBS 606.96</strain>
    </source>
</reference>
<protein>
    <submittedName>
        <fullName evidence="3">Uncharacterized protein</fullName>
    </submittedName>
</protein>
<keyword evidence="4" id="KW-1185">Reference proteome</keyword>
<organism evidence="3 4">
    <name type="scientific">Capronia epimyces CBS 606.96</name>
    <dbReference type="NCBI Taxonomy" id="1182542"/>
    <lineage>
        <taxon>Eukaryota</taxon>
        <taxon>Fungi</taxon>
        <taxon>Dikarya</taxon>
        <taxon>Ascomycota</taxon>
        <taxon>Pezizomycotina</taxon>
        <taxon>Eurotiomycetes</taxon>
        <taxon>Chaetothyriomycetidae</taxon>
        <taxon>Chaetothyriales</taxon>
        <taxon>Herpotrichiellaceae</taxon>
        <taxon>Capronia</taxon>
    </lineage>
</organism>
<feature type="chain" id="PRO_5004934176" evidence="2">
    <location>
        <begin position="22"/>
        <end position="280"/>
    </location>
</feature>
<dbReference type="GeneID" id="19172581"/>
<dbReference type="OrthoDB" id="10558874at2759"/>
<feature type="signal peptide" evidence="2">
    <location>
        <begin position="1"/>
        <end position="21"/>
    </location>
</feature>
<name>W9XFK0_9EURO</name>
<gene>
    <name evidence="3" type="ORF">A1O3_08494</name>
</gene>